<feature type="signal peptide" evidence="1">
    <location>
        <begin position="1"/>
        <end position="15"/>
    </location>
</feature>
<evidence type="ECO:0000313" key="3">
    <source>
        <dbReference type="Proteomes" id="UP000694540"/>
    </source>
</evidence>
<evidence type="ECO:0000256" key="1">
    <source>
        <dbReference type="SAM" id="SignalP"/>
    </source>
</evidence>
<evidence type="ECO:0000313" key="2">
    <source>
        <dbReference type="Ensembl" id="ENSCWAP00000015175.1"/>
    </source>
</evidence>
<dbReference type="AlphaFoldDB" id="A0A8C3WTN7"/>
<reference evidence="2" key="2">
    <citation type="submission" date="2025-09" db="UniProtKB">
        <authorList>
            <consortium name="Ensembl"/>
        </authorList>
    </citation>
    <scope>IDENTIFICATION</scope>
</reference>
<proteinExistence type="predicted"/>
<sequence>MKWLGLQWLMLGCLALLPASGNWQERIDSSLGVLTQIKLIPEMKPCSKIPTKEQCANNCKLPKACPTGLHCCSASCGDVCVPLSGAGQGRSSHKISNFLLAVEPIKRQ</sequence>
<name>A0A8C3WTN7_9CETA</name>
<protein>
    <submittedName>
        <fullName evidence="2">Uncharacterized protein</fullName>
    </submittedName>
</protein>
<dbReference type="GeneTree" id="ENSGT00960000187009"/>
<dbReference type="Proteomes" id="UP000694540">
    <property type="component" value="Unplaced"/>
</dbReference>
<keyword evidence="1" id="KW-0732">Signal</keyword>
<feature type="chain" id="PRO_5034404629" evidence="1">
    <location>
        <begin position="16"/>
        <end position="108"/>
    </location>
</feature>
<organism evidence="2 3">
    <name type="scientific">Catagonus wagneri</name>
    <name type="common">Chacoan peccary</name>
    <dbReference type="NCBI Taxonomy" id="51154"/>
    <lineage>
        <taxon>Eukaryota</taxon>
        <taxon>Metazoa</taxon>
        <taxon>Chordata</taxon>
        <taxon>Craniata</taxon>
        <taxon>Vertebrata</taxon>
        <taxon>Euteleostomi</taxon>
        <taxon>Mammalia</taxon>
        <taxon>Eutheria</taxon>
        <taxon>Laurasiatheria</taxon>
        <taxon>Artiodactyla</taxon>
        <taxon>Suina</taxon>
        <taxon>Tayassuidae</taxon>
        <taxon>Catagonus</taxon>
    </lineage>
</organism>
<accession>A0A8C3WTN7</accession>
<keyword evidence="3" id="KW-1185">Reference proteome</keyword>
<dbReference type="Ensembl" id="ENSCWAT00000016475.1">
    <property type="protein sequence ID" value="ENSCWAP00000015175.1"/>
    <property type="gene ID" value="ENSCWAG00000011782.1"/>
</dbReference>
<reference evidence="2" key="1">
    <citation type="submission" date="2025-08" db="UniProtKB">
        <authorList>
            <consortium name="Ensembl"/>
        </authorList>
    </citation>
    <scope>IDENTIFICATION</scope>
</reference>